<reference evidence="2 3" key="1">
    <citation type="submission" date="2020-08" db="EMBL/GenBank/DDBJ databases">
        <title>Genomic Encyclopedia of Type Strains, Phase IV (KMG-IV): sequencing the most valuable type-strain genomes for metagenomic binning, comparative biology and taxonomic classification.</title>
        <authorList>
            <person name="Goeker M."/>
        </authorList>
    </citation>
    <scope>NUCLEOTIDE SEQUENCE [LARGE SCALE GENOMIC DNA]</scope>
    <source>
        <strain evidence="2 3">DSM 24163</strain>
    </source>
</reference>
<keyword evidence="1" id="KW-0732">Signal</keyword>
<evidence type="ECO:0000313" key="3">
    <source>
        <dbReference type="Proteomes" id="UP000521199"/>
    </source>
</evidence>
<evidence type="ECO:0000256" key="1">
    <source>
        <dbReference type="SAM" id="SignalP"/>
    </source>
</evidence>
<gene>
    <name evidence="2" type="ORF">HNQ52_002966</name>
</gene>
<feature type="signal peptide" evidence="1">
    <location>
        <begin position="1"/>
        <end position="24"/>
    </location>
</feature>
<keyword evidence="3" id="KW-1185">Reference proteome</keyword>
<organism evidence="2 3">
    <name type="scientific">Chiayiivirga flava</name>
    <dbReference type="NCBI Taxonomy" id="659595"/>
    <lineage>
        <taxon>Bacteria</taxon>
        <taxon>Pseudomonadati</taxon>
        <taxon>Pseudomonadota</taxon>
        <taxon>Gammaproteobacteria</taxon>
        <taxon>Lysobacterales</taxon>
        <taxon>Lysobacteraceae</taxon>
        <taxon>Chiayiivirga</taxon>
    </lineage>
</organism>
<evidence type="ECO:0000313" key="2">
    <source>
        <dbReference type="EMBL" id="MBB5209397.1"/>
    </source>
</evidence>
<protein>
    <recommendedName>
        <fullName evidence="4">Sel1 repeat family protein</fullName>
    </recommendedName>
</protein>
<dbReference type="SUPFAM" id="SSF81901">
    <property type="entry name" value="HCP-like"/>
    <property type="match status" value="1"/>
</dbReference>
<feature type="chain" id="PRO_5030697234" description="Sel1 repeat family protein" evidence="1">
    <location>
        <begin position="25"/>
        <end position="248"/>
    </location>
</feature>
<dbReference type="RefSeq" id="WP_183961941.1">
    <property type="nucleotide sequence ID" value="NZ_JACHHP010000006.1"/>
</dbReference>
<evidence type="ECO:0008006" key="4">
    <source>
        <dbReference type="Google" id="ProtNLM"/>
    </source>
</evidence>
<dbReference type="Proteomes" id="UP000521199">
    <property type="component" value="Unassembled WGS sequence"/>
</dbReference>
<sequence length="248" mass="28040">MSQSHASVGAVLLALGMIAAPAFAASGTGREQAPEKPVNLEIARGSDFMHYHPDLRFRRDGMQQFEAGNHSRAFELFQRAARYSDKPAQAMVADMFWDGRGVAADRCLAYVWMDLAAERGYPVFLAFRERYWSQLTDTERACATERGGDIYAEYGDPVAKERLEHMLRKRRMTFTGSRVGYVSPFLRARVPSNTGWAPVPIDQVYDRRFWFSKEYHEWQDEIWERPVRGVVEVGPIGGGDGATPAAEH</sequence>
<dbReference type="InterPro" id="IPR011990">
    <property type="entry name" value="TPR-like_helical_dom_sf"/>
</dbReference>
<accession>A0A7W8D869</accession>
<name>A0A7W8D869_9GAMM</name>
<dbReference type="AlphaFoldDB" id="A0A7W8D869"/>
<proteinExistence type="predicted"/>
<dbReference type="Gene3D" id="1.25.40.10">
    <property type="entry name" value="Tetratricopeptide repeat domain"/>
    <property type="match status" value="1"/>
</dbReference>
<dbReference type="EMBL" id="JACHHP010000006">
    <property type="protein sequence ID" value="MBB5209397.1"/>
    <property type="molecule type" value="Genomic_DNA"/>
</dbReference>
<comment type="caution">
    <text evidence="2">The sequence shown here is derived from an EMBL/GenBank/DDBJ whole genome shotgun (WGS) entry which is preliminary data.</text>
</comment>